<dbReference type="Proteomes" id="UP000440367">
    <property type="component" value="Unassembled WGS sequence"/>
</dbReference>
<dbReference type="Proteomes" id="UP000460718">
    <property type="component" value="Unassembled WGS sequence"/>
</dbReference>
<dbReference type="OrthoDB" id="10273567at2759"/>
<dbReference type="AlphaFoldDB" id="A0A6A3SP05"/>
<dbReference type="Proteomes" id="UP000437068">
    <property type="component" value="Unassembled WGS sequence"/>
</dbReference>
<dbReference type="EMBL" id="QXFY01000342">
    <property type="protein sequence ID" value="KAE9347327.1"/>
    <property type="molecule type" value="Genomic_DNA"/>
</dbReference>
<sequence>MHSRFSTSQVVATIPLLPQLGAQNCICVSCTAIASWCRFTARHQLAKHFVGRHSCAAQSEEH</sequence>
<evidence type="ECO:0000313" key="16">
    <source>
        <dbReference type="Proteomes" id="UP000441208"/>
    </source>
</evidence>
<evidence type="ECO:0000313" key="13">
    <source>
        <dbReference type="Proteomes" id="UP000437068"/>
    </source>
</evidence>
<evidence type="ECO:0000313" key="9">
    <source>
        <dbReference type="EMBL" id="KAE9319918.1"/>
    </source>
</evidence>
<evidence type="ECO:0000313" key="19">
    <source>
        <dbReference type="Proteomes" id="UP000486351"/>
    </source>
</evidence>
<dbReference type="Proteomes" id="UP000486351">
    <property type="component" value="Unassembled WGS sequence"/>
</dbReference>
<dbReference type="EMBL" id="QXGF01000421">
    <property type="protein sequence ID" value="KAE8940491.1"/>
    <property type="molecule type" value="Genomic_DNA"/>
</dbReference>
<evidence type="ECO:0000313" key="17">
    <source>
        <dbReference type="Proteomes" id="UP000460718"/>
    </source>
</evidence>
<dbReference type="EMBL" id="QXGA01000357">
    <property type="protein sequence ID" value="KAE9147291.1"/>
    <property type="molecule type" value="Genomic_DNA"/>
</dbReference>
<accession>A0A6A3SP05</accession>
<reference evidence="11 12" key="1">
    <citation type="submission" date="2018-08" db="EMBL/GenBank/DDBJ databases">
        <title>Genomic investigation of the strawberry pathogen Phytophthora fragariae indicates pathogenicity is determined by transcriptional variation in three key races.</title>
        <authorList>
            <person name="Adams T.M."/>
            <person name="Armitage A.D."/>
            <person name="Sobczyk M.K."/>
            <person name="Bates H.J."/>
            <person name="Dunwell J.M."/>
            <person name="Nellist C.F."/>
            <person name="Harrison R.J."/>
        </authorList>
    </citation>
    <scope>NUCLEOTIDE SEQUENCE [LARGE SCALE GENOMIC DNA]</scope>
    <source>
        <strain evidence="9 13">A4</strain>
        <strain evidence="8 14">BC-1</strain>
        <strain evidence="7 18">BC-23</strain>
        <strain evidence="6 12">NOV-27</strain>
        <strain evidence="5 15">NOV-5</strain>
        <strain evidence="3 16">NOV-71</strain>
        <strain evidence="10 19">NOV-77</strain>
        <strain evidence="1 11">NOV-9</strain>
        <strain evidence="4 20">ONT-3</strain>
        <strain evidence="2 17">SCRP245</strain>
    </source>
</reference>
<evidence type="ECO:0000313" key="18">
    <source>
        <dbReference type="Proteomes" id="UP000476176"/>
    </source>
</evidence>
<evidence type="ECO:0000313" key="10">
    <source>
        <dbReference type="EMBL" id="KAE9347327.1"/>
    </source>
</evidence>
<keyword evidence="12" id="KW-1185">Reference proteome</keyword>
<evidence type="ECO:0000313" key="7">
    <source>
        <dbReference type="EMBL" id="KAE9241105.1"/>
    </source>
</evidence>
<dbReference type="EMBL" id="QXGD01000266">
    <property type="protein sequence ID" value="KAE9245351.1"/>
    <property type="molecule type" value="Genomic_DNA"/>
</dbReference>
<evidence type="ECO:0000313" key="8">
    <source>
        <dbReference type="EMBL" id="KAE9245351.1"/>
    </source>
</evidence>
<dbReference type="EMBL" id="QXFW01000339">
    <property type="protein sequence ID" value="KAE9015542.1"/>
    <property type="molecule type" value="Genomic_DNA"/>
</dbReference>
<evidence type="ECO:0000313" key="4">
    <source>
        <dbReference type="EMBL" id="KAE9123503.1"/>
    </source>
</evidence>
<evidence type="ECO:0000313" key="11">
    <source>
        <dbReference type="Proteomes" id="UP000429523"/>
    </source>
</evidence>
<dbReference type="EMBL" id="QXGC01000307">
    <property type="protein sequence ID" value="KAE9241105.1"/>
    <property type="molecule type" value="Genomic_DNA"/>
</dbReference>
<dbReference type="Proteomes" id="UP000488956">
    <property type="component" value="Unassembled WGS sequence"/>
</dbReference>
<protein>
    <submittedName>
        <fullName evidence="3">Uncharacterized protein</fullName>
    </submittedName>
</protein>
<evidence type="ECO:0000313" key="15">
    <source>
        <dbReference type="Proteomes" id="UP000440732"/>
    </source>
</evidence>
<dbReference type="Proteomes" id="UP000433483">
    <property type="component" value="Unassembled WGS sequence"/>
</dbReference>
<proteinExistence type="predicted"/>
<dbReference type="Proteomes" id="UP000440732">
    <property type="component" value="Unassembled WGS sequence"/>
</dbReference>
<dbReference type="EMBL" id="QXGE01000213">
    <property type="protein sequence ID" value="KAE9319918.1"/>
    <property type="molecule type" value="Genomic_DNA"/>
</dbReference>
<name>A0A6A3SP05_9STRA</name>
<evidence type="ECO:0000313" key="1">
    <source>
        <dbReference type="EMBL" id="KAE8940491.1"/>
    </source>
</evidence>
<gene>
    <name evidence="9" type="ORF">PF001_g5658</name>
    <name evidence="8" type="ORF">PF002_g7293</name>
    <name evidence="7" type="ORF">PF004_g7206</name>
    <name evidence="6" type="ORF">PF005_g8730</name>
    <name evidence="5" type="ORF">PF006_g8016</name>
    <name evidence="3" type="ORF">PF007_g8929</name>
    <name evidence="10" type="ORF">PF008_g7862</name>
    <name evidence="1" type="ORF">PF009_g9690</name>
    <name evidence="4" type="ORF">PF010_g6375</name>
    <name evidence="2" type="ORF">PF011_g7573</name>
</gene>
<evidence type="ECO:0000313" key="2">
    <source>
        <dbReference type="EMBL" id="KAE9015542.1"/>
    </source>
</evidence>
<dbReference type="Proteomes" id="UP000441208">
    <property type="component" value="Unassembled WGS sequence"/>
</dbReference>
<evidence type="ECO:0000313" key="5">
    <source>
        <dbReference type="EMBL" id="KAE9147291.1"/>
    </source>
</evidence>
<comment type="caution">
    <text evidence="3">The sequence shown here is derived from an EMBL/GenBank/DDBJ whole genome shotgun (WGS) entry which is preliminary data.</text>
</comment>
<evidence type="ECO:0000313" key="12">
    <source>
        <dbReference type="Proteomes" id="UP000433483"/>
    </source>
</evidence>
<organism evidence="3 16">
    <name type="scientific">Phytophthora fragariae</name>
    <dbReference type="NCBI Taxonomy" id="53985"/>
    <lineage>
        <taxon>Eukaryota</taxon>
        <taxon>Sar</taxon>
        <taxon>Stramenopiles</taxon>
        <taxon>Oomycota</taxon>
        <taxon>Peronosporomycetes</taxon>
        <taxon>Peronosporales</taxon>
        <taxon>Peronosporaceae</taxon>
        <taxon>Phytophthora</taxon>
    </lineage>
</organism>
<dbReference type="EMBL" id="QXFX01000253">
    <property type="protein sequence ID" value="KAE9123503.1"/>
    <property type="molecule type" value="Genomic_DNA"/>
</dbReference>
<evidence type="ECO:0000313" key="20">
    <source>
        <dbReference type="Proteomes" id="UP000488956"/>
    </source>
</evidence>
<dbReference type="Proteomes" id="UP000476176">
    <property type="component" value="Unassembled WGS sequence"/>
</dbReference>
<evidence type="ECO:0000313" key="3">
    <source>
        <dbReference type="EMBL" id="KAE9118441.1"/>
    </source>
</evidence>
<dbReference type="Proteomes" id="UP000429523">
    <property type="component" value="Unassembled WGS sequence"/>
</dbReference>
<dbReference type="EMBL" id="QXFZ01000387">
    <property type="protein sequence ID" value="KAE9118441.1"/>
    <property type="molecule type" value="Genomic_DNA"/>
</dbReference>
<dbReference type="EMBL" id="QXGB01000378">
    <property type="protein sequence ID" value="KAE9217264.1"/>
    <property type="molecule type" value="Genomic_DNA"/>
</dbReference>
<evidence type="ECO:0000313" key="14">
    <source>
        <dbReference type="Proteomes" id="UP000440367"/>
    </source>
</evidence>
<evidence type="ECO:0000313" key="6">
    <source>
        <dbReference type="EMBL" id="KAE9217264.1"/>
    </source>
</evidence>